<dbReference type="GO" id="GO:0070475">
    <property type="term" value="P:rRNA base methylation"/>
    <property type="evidence" value="ECO:0007669"/>
    <property type="project" value="TreeGrafter"/>
</dbReference>
<dbReference type="Pfam" id="PF05971">
    <property type="entry name" value="Methyltransf_10"/>
    <property type="match status" value="1"/>
</dbReference>
<feature type="binding site" evidence="6">
    <location>
        <position position="129"/>
    </location>
    <ligand>
        <name>S-adenosyl-L-methionine</name>
        <dbReference type="ChEBI" id="CHEBI:59789"/>
    </ligand>
</feature>
<dbReference type="CDD" id="cd02440">
    <property type="entry name" value="AdoMet_MTases"/>
    <property type="match status" value="1"/>
</dbReference>
<keyword evidence="5 6" id="KW-0949">S-adenosyl-L-methionine</keyword>
<proteinExistence type="inferred from homology"/>
<comment type="similarity">
    <text evidence="1">Belongs to the methyltransferase superfamily. METTL16/RlmF family.</text>
</comment>
<evidence type="ECO:0000256" key="2">
    <source>
        <dbReference type="ARBA" id="ARBA00012166"/>
    </source>
</evidence>
<dbReference type="Proteomes" id="UP000015102">
    <property type="component" value="Unassembled WGS sequence"/>
</dbReference>
<reference evidence="8" key="1">
    <citation type="submission" date="2013-02" db="EMBL/GenBank/DDBJ databases">
        <authorList>
            <person name="Hughes D."/>
        </authorList>
    </citation>
    <scope>NUCLEOTIDE SEQUENCE</scope>
    <source>
        <strain>Durham</strain>
        <strain evidence="8">NC isolate 2 -- Noor lab</strain>
    </source>
</reference>
<dbReference type="EC" id="2.1.1.346" evidence="2"/>
<organism evidence="7 8">
    <name type="scientific">Megaselia scalaris</name>
    <name type="common">Humpbacked fly</name>
    <name type="synonym">Phora scalaris</name>
    <dbReference type="NCBI Taxonomy" id="36166"/>
    <lineage>
        <taxon>Eukaryota</taxon>
        <taxon>Metazoa</taxon>
        <taxon>Ecdysozoa</taxon>
        <taxon>Arthropoda</taxon>
        <taxon>Hexapoda</taxon>
        <taxon>Insecta</taxon>
        <taxon>Pterygota</taxon>
        <taxon>Neoptera</taxon>
        <taxon>Endopterygota</taxon>
        <taxon>Diptera</taxon>
        <taxon>Brachycera</taxon>
        <taxon>Muscomorpha</taxon>
        <taxon>Platypezoidea</taxon>
        <taxon>Phoridae</taxon>
        <taxon>Megaseliini</taxon>
        <taxon>Megaselia</taxon>
    </lineage>
</organism>
<evidence type="ECO:0000256" key="1">
    <source>
        <dbReference type="ARBA" id="ARBA00005878"/>
    </source>
</evidence>
<evidence type="ECO:0000256" key="4">
    <source>
        <dbReference type="ARBA" id="ARBA00022679"/>
    </source>
</evidence>
<dbReference type="GO" id="GO:0005634">
    <property type="term" value="C:nucleus"/>
    <property type="evidence" value="ECO:0007669"/>
    <property type="project" value="TreeGrafter"/>
</dbReference>
<name>T1GB02_MEGSC</name>
<keyword evidence="8" id="KW-1185">Reference proteome</keyword>
<reference evidence="7" key="2">
    <citation type="submission" date="2015-06" db="UniProtKB">
        <authorList>
            <consortium name="EnsemblMetazoa"/>
        </authorList>
    </citation>
    <scope>IDENTIFICATION</scope>
</reference>
<dbReference type="STRING" id="36166.T1GB02"/>
<evidence type="ECO:0000256" key="6">
    <source>
        <dbReference type="PIRSR" id="PIRSR037350-1"/>
    </source>
</evidence>
<evidence type="ECO:0000313" key="7">
    <source>
        <dbReference type="EnsemblMetazoa" id="MESCA000421-PA"/>
    </source>
</evidence>
<keyword evidence="4" id="KW-0808">Transferase</keyword>
<evidence type="ECO:0000313" key="8">
    <source>
        <dbReference type="Proteomes" id="UP000015102"/>
    </source>
</evidence>
<dbReference type="InterPro" id="IPR017182">
    <property type="entry name" value="METTL16/PsiM"/>
</dbReference>
<protein>
    <recommendedName>
        <fullName evidence="2">U6 snRNA m(6)A methyltransferase</fullName>
        <ecNumber evidence="2">2.1.1.346</ecNumber>
    </recommendedName>
</protein>
<feature type="binding site" evidence="6">
    <location>
        <position position="181"/>
    </location>
    <ligand>
        <name>S-adenosyl-L-methionine</name>
        <dbReference type="ChEBI" id="CHEBI:59789"/>
    </ligand>
</feature>
<dbReference type="PANTHER" id="PTHR13393">
    <property type="entry name" value="SAM-DEPENDENT METHYLTRANSFERASE"/>
    <property type="match status" value="1"/>
</dbReference>
<accession>T1GB02</accession>
<dbReference type="InterPro" id="IPR010286">
    <property type="entry name" value="METTL16/RlmF"/>
</dbReference>
<dbReference type="HOGENOM" id="CLU_027534_3_0_1"/>
<evidence type="ECO:0000256" key="3">
    <source>
        <dbReference type="ARBA" id="ARBA00022603"/>
    </source>
</evidence>
<dbReference type="PANTHER" id="PTHR13393:SF0">
    <property type="entry name" value="RNA N6-ADENOSINE-METHYLTRANSFERASE METTL16"/>
    <property type="match status" value="1"/>
</dbReference>
<keyword evidence="3" id="KW-0489">Methyltransferase</keyword>
<dbReference type="PIRSF" id="PIRSF037350">
    <property type="entry name" value="Mtase_ZK1128_prd"/>
    <property type="match status" value="1"/>
</dbReference>
<dbReference type="InterPro" id="IPR029063">
    <property type="entry name" value="SAM-dependent_MTases_sf"/>
</dbReference>
<dbReference type="SUPFAM" id="SSF53335">
    <property type="entry name" value="S-adenosyl-L-methionine-dependent methyltransferases"/>
    <property type="match status" value="1"/>
</dbReference>
<dbReference type="EnsemblMetazoa" id="MESCA000421-RA">
    <property type="protein sequence ID" value="MESCA000421-PA"/>
    <property type="gene ID" value="MESCA000421"/>
</dbReference>
<dbReference type="OMA" id="HQGRYDF"/>
<dbReference type="Gene3D" id="3.40.50.150">
    <property type="entry name" value="Vaccinia Virus protein VP39"/>
    <property type="match status" value="1"/>
</dbReference>
<feature type="binding site" evidence="6">
    <location>
        <position position="81"/>
    </location>
    <ligand>
        <name>S-adenosyl-L-methionine</name>
        <dbReference type="ChEBI" id="CHEBI:59789"/>
    </ligand>
</feature>
<sequence>MTQNVFMHPRNDFKIPPNYTDLAIKHADFRKVCILNLEGTVRLDMRSPKTLQVLSKTLLREFFELEVDFAPGSLIPTIPSRLNYLLWIEDLSKSLNWKEISGIDIGCGSSCIYSLLAAKKFKWNMLALEIDQGNFSFAKRNVENNMLNENIEVFLQSDKNVIFKEYFEKKPSKKFKFCMCNPPYFENIGRLPMNRKRRREAKNEPTGNLNELAFQGGEVEFIKKIINESCEFKDHIEIFTSLIGVKKNITSLEEFLKSKDITNFVITSFCQGNTTRWGIAWTFNNYLKLNIRNDEII</sequence>
<dbReference type="EMBL" id="CAQQ02394218">
    <property type="status" value="NOT_ANNOTATED_CDS"/>
    <property type="molecule type" value="Genomic_DNA"/>
</dbReference>
<feature type="binding site" evidence="6">
    <location>
        <position position="106"/>
    </location>
    <ligand>
        <name>S-adenosyl-L-methionine</name>
        <dbReference type="ChEBI" id="CHEBI:59789"/>
    </ligand>
</feature>
<evidence type="ECO:0000256" key="5">
    <source>
        <dbReference type="ARBA" id="ARBA00022691"/>
    </source>
</evidence>
<dbReference type="GO" id="GO:0120048">
    <property type="term" value="F:U6 snRNA (adenine-(43)-N(6))-methyltransferase activity"/>
    <property type="evidence" value="ECO:0007669"/>
    <property type="project" value="UniProtKB-EC"/>
</dbReference>
<dbReference type="AlphaFoldDB" id="T1GB02"/>